<dbReference type="GO" id="GO:0030942">
    <property type="term" value="F:endoplasmic reticulum signal peptide binding"/>
    <property type="evidence" value="ECO:0007669"/>
    <property type="project" value="InterPro"/>
</dbReference>
<dbReference type="Proteomes" id="UP000013776">
    <property type="component" value="Unassembled WGS sequence"/>
</dbReference>
<dbReference type="GO" id="GO:0005047">
    <property type="term" value="F:signal recognition particle binding"/>
    <property type="evidence" value="ECO:0007669"/>
    <property type="project" value="InterPro"/>
</dbReference>
<keyword evidence="11" id="KW-1185">Reference proteome</keyword>
<dbReference type="PANTHER" id="PTHR12860">
    <property type="entry name" value="SIGNAL RECOGNITION PARTICLE 68 KDA PROTEIN"/>
    <property type="match status" value="1"/>
</dbReference>
<name>R4XC93_TAPDE</name>
<protein>
    <recommendedName>
        <fullName evidence="9">Signal recognition particle subunit SRP68</fullName>
    </recommendedName>
</protein>
<evidence type="ECO:0000256" key="7">
    <source>
        <dbReference type="ARBA" id="ARBA00023242"/>
    </source>
</evidence>
<keyword evidence="8" id="KW-0687">Ribonucleoprotein</keyword>
<reference evidence="10 11" key="1">
    <citation type="journal article" date="2013" name="MBio">
        <title>Genome sequencing of the plant pathogen Taphrina deformans, the causal agent of peach leaf curl.</title>
        <authorList>
            <person name="Cisse O.H."/>
            <person name="Almeida J.M.G.C.F."/>
            <person name="Fonseca A."/>
            <person name="Kumar A.A."/>
            <person name="Salojaervi J."/>
            <person name="Overmyer K."/>
            <person name="Hauser P.M."/>
            <person name="Pagni M."/>
        </authorList>
    </citation>
    <scope>NUCLEOTIDE SEQUENCE [LARGE SCALE GENOMIC DNA]</scope>
    <source>
        <strain evidence="11">PYCC 5710 / ATCC 11124 / CBS 356.35 / IMI 108563 / JCM 9778 / NBRC 8474</strain>
    </source>
</reference>
<evidence type="ECO:0000256" key="5">
    <source>
        <dbReference type="ARBA" id="ARBA00022884"/>
    </source>
</evidence>
<dbReference type="STRING" id="1097556.R4XC93"/>
<dbReference type="InterPro" id="IPR026258">
    <property type="entry name" value="SRP68"/>
</dbReference>
<evidence type="ECO:0000256" key="9">
    <source>
        <dbReference type="ARBA" id="ARBA00029498"/>
    </source>
</evidence>
<accession>R4XC93</accession>
<keyword evidence="5" id="KW-0694">RNA-binding</keyword>
<dbReference type="VEuPathDB" id="FungiDB:TAPDE_003283"/>
<dbReference type="eggNOG" id="KOG2460">
    <property type="taxonomic scope" value="Eukaryota"/>
</dbReference>
<evidence type="ECO:0000256" key="6">
    <source>
        <dbReference type="ARBA" id="ARBA00023135"/>
    </source>
</evidence>
<evidence type="ECO:0000313" key="11">
    <source>
        <dbReference type="Proteomes" id="UP000013776"/>
    </source>
</evidence>
<dbReference type="Gene3D" id="1.10.3450.40">
    <property type="entry name" value="Signal recognition particle, SRP68 subunit, RNA-binding domain"/>
    <property type="match status" value="2"/>
</dbReference>
<evidence type="ECO:0000313" key="10">
    <source>
        <dbReference type="EMBL" id="CCG83190.1"/>
    </source>
</evidence>
<dbReference type="GO" id="GO:0008312">
    <property type="term" value="F:7S RNA binding"/>
    <property type="evidence" value="ECO:0007669"/>
    <property type="project" value="InterPro"/>
</dbReference>
<dbReference type="OrthoDB" id="10255118at2759"/>
<evidence type="ECO:0000256" key="3">
    <source>
        <dbReference type="ARBA" id="ARBA00009352"/>
    </source>
</evidence>
<evidence type="ECO:0000256" key="4">
    <source>
        <dbReference type="ARBA" id="ARBA00022490"/>
    </source>
</evidence>
<evidence type="ECO:0000256" key="8">
    <source>
        <dbReference type="ARBA" id="ARBA00023274"/>
    </source>
</evidence>
<dbReference type="GO" id="GO:0005730">
    <property type="term" value="C:nucleolus"/>
    <property type="evidence" value="ECO:0007669"/>
    <property type="project" value="UniProtKB-SubCell"/>
</dbReference>
<dbReference type="Pfam" id="PF16969">
    <property type="entry name" value="SRP68"/>
    <property type="match status" value="1"/>
</dbReference>
<dbReference type="InterPro" id="IPR038253">
    <property type="entry name" value="SRP68_N_sf"/>
</dbReference>
<keyword evidence="4" id="KW-0963">Cytoplasm</keyword>
<sequence>MSILSKIEYEREEFCRFDDYGRYAKHLSRKLHTLRKSTEKTHDILLYSAERVWANAMQNKSLNGKNQLTLNKLRKACKHAQDLVSSYVSGSPEERLQVSIYHDYLAASLSQERGAYDVAITHYSRALVALQNQSSSLMEPVETGLRFSIYQSGTEERSVNLQKFALAQLSSDDSHSVWRSLVETVNPQTLKDEKAEEMITSIQWAQRSAHLRNPELATSISTAVSARAALSAPTSPNDFDSILSAWSAASTTLTSLLDKEEDQNLSQDLELIKAWCSYHSSVDRIARDKALIPTVPSKEGILLCDSVNKTYTQVLALPGLDSAQEKEINTSRREIRGERCILLANTHGTSLEAIALLDRALVYYEPSSPRRPQVVALLNKANAQYTLSTNKHARFSAQKWFSGDVKRLGQVSPQDLLTKSVSMKPVVFDIAWNYIVAEQGNDKDGSVLQQSAQLLSKVGDAMDIDTAKDISQGLFAEADV</sequence>
<comment type="subcellular location">
    <subcellularLocation>
        <location evidence="1">Cytoplasm</location>
    </subcellularLocation>
    <subcellularLocation>
        <location evidence="2">Nucleus</location>
        <location evidence="2">Nucleolus</location>
    </subcellularLocation>
</comment>
<gene>
    <name evidence="10" type="ORF">TAPDE_003283</name>
</gene>
<proteinExistence type="inferred from homology"/>
<dbReference type="EMBL" id="CAHR02000128">
    <property type="protein sequence ID" value="CCG83190.1"/>
    <property type="molecule type" value="Genomic_DNA"/>
</dbReference>
<comment type="caution">
    <text evidence="10">The sequence shown here is derived from an EMBL/GenBank/DDBJ whole genome shotgun (WGS) entry which is preliminary data.</text>
</comment>
<keyword evidence="7" id="KW-0539">Nucleus</keyword>
<dbReference type="GO" id="GO:0005786">
    <property type="term" value="C:signal recognition particle, endoplasmic reticulum targeting"/>
    <property type="evidence" value="ECO:0007669"/>
    <property type="project" value="UniProtKB-KW"/>
</dbReference>
<organism evidence="10 11">
    <name type="scientific">Taphrina deformans (strain PYCC 5710 / ATCC 11124 / CBS 356.35 / IMI 108563 / JCM 9778 / NBRC 8474)</name>
    <name type="common">Peach leaf curl fungus</name>
    <name type="synonym">Lalaria deformans</name>
    <dbReference type="NCBI Taxonomy" id="1097556"/>
    <lineage>
        <taxon>Eukaryota</taxon>
        <taxon>Fungi</taxon>
        <taxon>Dikarya</taxon>
        <taxon>Ascomycota</taxon>
        <taxon>Taphrinomycotina</taxon>
        <taxon>Taphrinomycetes</taxon>
        <taxon>Taphrinales</taxon>
        <taxon>Taphrinaceae</taxon>
        <taxon>Taphrina</taxon>
    </lineage>
</organism>
<evidence type="ECO:0000256" key="2">
    <source>
        <dbReference type="ARBA" id="ARBA00004604"/>
    </source>
</evidence>
<evidence type="ECO:0000256" key="1">
    <source>
        <dbReference type="ARBA" id="ARBA00004496"/>
    </source>
</evidence>
<comment type="similarity">
    <text evidence="3">Belongs to the SRP68 family.</text>
</comment>
<dbReference type="AlphaFoldDB" id="R4XC93"/>
<keyword evidence="6" id="KW-0733">Signal recognition particle</keyword>
<dbReference type="GO" id="GO:0006614">
    <property type="term" value="P:SRP-dependent cotranslational protein targeting to membrane"/>
    <property type="evidence" value="ECO:0007669"/>
    <property type="project" value="InterPro"/>
</dbReference>
<dbReference type="PANTHER" id="PTHR12860:SF0">
    <property type="entry name" value="SIGNAL RECOGNITION PARTICLE SUBUNIT SRP68"/>
    <property type="match status" value="1"/>
</dbReference>